<keyword evidence="3" id="KW-0813">Transport</keyword>
<comment type="caution">
    <text evidence="9">The sequence shown here is derived from an EMBL/GenBank/DDBJ whole genome shotgun (WGS) entry which is preliminary data.</text>
</comment>
<feature type="chain" id="PRO_5046705853" evidence="8">
    <location>
        <begin position="23"/>
        <end position="439"/>
    </location>
</feature>
<evidence type="ECO:0000256" key="4">
    <source>
        <dbReference type="ARBA" id="ARBA00022452"/>
    </source>
</evidence>
<dbReference type="SUPFAM" id="SSF56954">
    <property type="entry name" value="Outer membrane efflux proteins (OEP)"/>
    <property type="match status" value="1"/>
</dbReference>
<dbReference type="InterPro" id="IPR051906">
    <property type="entry name" value="TolC-like"/>
</dbReference>
<sequence length="439" mass="49242">MTKASFCMMCCFWITLFTHTRAQTVISSFDELLQLTGAKSLTLKNTDITITQAKKARLASLMGIVDPTGSVSGSYTNNTQLPVSLFPAEILGGQPGTFQEVPLGVQYQTNFNAYIDIKLLNPQGWSNLRLAKINIDLSETEQKLTRKQLYEDIAAVYFNILTLQEQLTATGQNVAAADTLAQTVAEKYRQGLANGQELNDSQATLLSTQESYRQIQYLVEQQILSLKVLCDIPETEQIQFTQPVQGNVDLYTVNISENTLQATNAMLQEKYAQVNYYKMVNSNLPTLSIIGSSTRQQFNTVPRLFDNRVNWIPSSYIGLQISMPIPGTNSIAGFYKARFDYERARNGAIQARANAQSAAKQLQVEYNKSFSQYKNNQQVYELHRDSYQKNALNYQAGILTLDQTINSFNTMVNSQYQAISSAIQVLLTEAKINIHNKIQ</sequence>
<keyword evidence="7" id="KW-0998">Cell outer membrane</keyword>
<evidence type="ECO:0000256" key="6">
    <source>
        <dbReference type="ARBA" id="ARBA00023136"/>
    </source>
</evidence>
<evidence type="ECO:0000256" key="7">
    <source>
        <dbReference type="ARBA" id="ARBA00023237"/>
    </source>
</evidence>
<dbReference type="RefSeq" id="WP_302040173.1">
    <property type="nucleotide sequence ID" value="NZ_JAUKPO010000018.1"/>
</dbReference>
<evidence type="ECO:0000256" key="2">
    <source>
        <dbReference type="ARBA" id="ARBA00007613"/>
    </source>
</evidence>
<organism evidence="9 10">
    <name type="scientific">Rhodocytophaga aerolata</name>
    <dbReference type="NCBI Taxonomy" id="455078"/>
    <lineage>
        <taxon>Bacteria</taxon>
        <taxon>Pseudomonadati</taxon>
        <taxon>Bacteroidota</taxon>
        <taxon>Cytophagia</taxon>
        <taxon>Cytophagales</taxon>
        <taxon>Rhodocytophagaceae</taxon>
        <taxon>Rhodocytophaga</taxon>
    </lineage>
</organism>
<dbReference type="Proteomes" id="UP001168528">
    <property type="component" value="Unassembled WGS sequence"/>
</dbReference>
<accession>A0ABT8RB84</accession>
<evidence type="ECO:0000256" key="3">
    <source>
        <dbReference type="ARBA" id="ARBA00022448"/>
    </source>
</evidence>
<dbReference type="Gene3D" id="1.20.1600.10">
    <property type="entry name" value="Outer membrane efflux proteins (OEP)"/>
    <property type="match status" value="1"/>
</dbReference>
<evidence type="ECO:0000256" key="5">
    <source>
        <dbReference type="ARBA" id="ARBA00022692"/>
    </source>
</evidence>
<evidence type="ECO:0000313" key="10">
    <source>
        <dbReference type="Proteomes" id="UP001168528"/>
    </source>
</evidence>
<evidence type="ECO:0000313" key="9">
    <source>
        <dbReference type="EMBL" id="MDO1449372.1"/>
    </source>
</evidence>
<proteinExistence type="inferred from homology"/>
<evidence type="ECO:0000256" key="8">
    <source>
        <dbReference type="SAM" id="SignalP"/>
    </source>
</evidence>
<protein>
    <submittedName>
        <fullName evidence="9">TolC family protein</fullName>
    </submittedName>
</protein>
<dbReference type="PANTHER" id="PTHR30026:SF20">
    <property type="entry name" value="OUTER MEMBRANE PROTEIN TOLC"/>
    <property type="match status" value="1"/>
</dbReference>
<keyword evidence="6" id="KW-0472">Membrane</keyword>
<comment type="similarity">
    <text evidence="2">Belongs to the outer membrane factor (OMF) (TC 1.B.17) family.</text>
</comment>
<keyword evidence="5" id="KW-0812">Transmembrane</keyword>
<keyword evidence="10" id="KW-1185">Reference proteome</keyword>
<dbReference type="InterPro" id="IPR003423">
    <property type="entry name" value="OMP_efflux"/>
</dbReference>
<dbReference type="PANTHER" id="PTHR30026">
    <property type="entry name" value="OUTER MEMBRANE PROTEIN TOLC"/>
    <property type="match status" value="1"/>
</dbReference>
<gene>
    <name evidence="9" type="ORF">Q0590_24060</name>
</gene>
<keyword evidence="8" id="KW-0732">Signal</keyword>
<keyword evidence="4" id="KW-1134">Transmembrane beta strand</keyword>
<reference evidence="9" key="1">
    <citation type="submission" date="2023-07" db="EMBL/GenBank/DDBJ databases">
        <title>The genome sequence of Rhodocytophaga aerolata KACC 12507.</title>
        <authorList>
            <person name="Zhang X."/>
        </authorList>
    </citation>
    <scope>NUCLEOTIDE SEQUENCE</scope>
    <source>
        <strain evidence="9">KACC 12507</strain>
    </source>
</reference>
<name>A0ABT8RB84_9BACT</name>
<dbReference type="EMBL" id="JAUKPO010000018">
    <property type="protein sequence ID" value="MDO1449372.1"/>
    <property type="molecule type" value="Genomic_DNA"/>
</dbReference>
<dbReference type="Pfam" id="PF02321">
    <property type="entry name" value="OEP"/>
    <property type="match status" value="1"/>
</dbReference>
<evidence type="ECO:0000256" key="1">
    <source>
        <dbReference type="ARBA" id="ARBA00004442"/>
    </source>
</evidence>
<comment type="subcellular location">
    <subcellularLocation>
        <location evidence="1">Cell outer membrane</location>
    </subcellularLocation>
</comment>
<feature type="signal peptide" evidence="8">
    <location>
        <begin position="1"/>
        <end position="22"/>
    </location>
</feature>